<comment type="caution">
    <text evidence="2">The sequence shown here is derived from an EMBL/GenBank/DDBJ whole genome shotgun (WGS) entry which is preliminary data.</text>
</comment>
<reference evidence="2 3" key="1">
    <citation type="submission" date="2023-07" db="EMBL/GenBank/DDBJ databases">
        <title>Sequencing the genomes of 1000 actinobacteria strains.</title>
        <authorList>
            <person name="Klenk H.-P."/>
        </authorList>
    </citation>
    <scope>NUCLEOTIDE SEQUENCE [LARGE SCALE GENOMIC DNA]</scope>
    <source>
        <strain evidence="2 3">DSM 45554</strain>
    </source>
</reference>
<proteinExistence type="predicted"/>
<dbReference type="Proteomes" id="UP001183585">
    <property type="component" value="Unassembled WGS sequence"/>
</dbReference>
<feature type="transmembrane region" description="Helical" evidence="1">
    <location>
        <begin position="125"/>
        <end position="147"/>
    </location>
</feature>
<feature type="transmembrane region" description="Helical" evidence="1">
    <location>
        <begin position="254"/>
        <end position="275"/>
    </location>
</feature>
<sequence>MHAVVLVIVLGLPALLITLIVLLVTNQGGPPRDHEATVVAARRHETRISAAAAAASVCSALALGNPAVVTWGPPGVLLGLAPFVAALTFCLARLSGETRWPRPTGEVRSAPLVRRSVRDQGGWRLPLFVGTAVGLAVALVVFGLTAADDGRSVERVVTSAGGVVVETHAAGPYPDWELGGPALVALLLVVGTTVLALRAVTRRPPIGLLSPAQDDAIRRTSAARVLGGAQAWVGLGAAGYLAFAAGALLRVDELAGGLACLLLAVVAFVGSLVVATTALTSRRAGAADGVPRTAPAEPSA</sequence>
<accession>A0ABU2CTJ7</accession>
<feature type="transmembrane region" description="Helical" evidence="1">
    <location>
        <begin position="182"/>
        <end position="201"/>
    </location>
</feature>
<gene>
    <name evidence="2" type="ORF">J2S48_004182</name>
</gene>
<dbReference type="RefSeq" id="WP_274993037.1">
    <property type="nucleotide sequence ID" value="NZ_JAJQQP010000003.1"/>
</dbReference>
<evidence type="ECO:0008006" key="4">
    <source>
        <dbReference type="Google" id="ProtNLM"/>
    </source>
</evidence>
<keyword evidence="3" id="KW-1185">Reference proteome</keyword>
<evidence type="ECO:0000256" key="1">
    <source>
        <dbReference type="SAM" id="Phobius"/>
    </source>
</evidence>
<feature type="transmembrane region" description="Helical" evidence="1">
    <location>
        <begin position="6"/>
        <end position="25"/>
    </location>
</feature>
<organism evidence="2 3">
    <name type="scientific">Promicromonospora iranensis</name>
    <dbReference type="NCBI Taxonomy" id="1105144"/>
    <lineage>
        <taxon>Bacteria</taxon>
        <taxon>Bacillati</taxon>
        <taxon>Actinomycetota</taxon>
        <taxon>Actinomycetes</taxon>
        <taxon>Micrococcales</taxon>
        <taxon>Promicromonosporaceae</taxon>
        <taxon>Promicromonospora</taxon>
    </lineage>
</organism>
<evidence type="ECO:0000313" key="3">
    <source>
        <dbReference type="Proteomes" id="UP001183585"/>
    </source>
</evidence>
<feature type="transmembrane region" description="Helical" evidence="1">
    <location>
        <begin position="76"/>
        <end position="94"/>
    </location>
</feature>
<evidence type="ECO:0000313" key="2">
    <source>
        <dbReference type="EMBL" id="MDR7384667.1"/>
    </source>
</evidence>
<keyword evidence="1" id="KW-1133">Transmembrane helix</keyword>
<keyword evidence="1" id="KW-0472">Membrane</keyword>
<protein>
    <recommendedName>
        <fullName evidence="4">SdpI/YhfL family protein</fullName>
    </recommendedName>
</protein>
<name>A0ABU2CTJ7_9MICO</name>
<keyword evidence="1" id="KW-0812">Transmembrane</keyword>
<feature type="transmembrane region" description="Helical" evidence="1">
    <location>
        <begin position="222"/>
        <end position="248"/>
    </location>
</feature>
<dbReference type="EMBL" id="JAVDYE010000001">
    <property type="protein sequence ID" value="MDR7384667.1"/>
    <property type="molecule type" value="Genomic_DNA"/>
</dbReference>